<feature type="binding site" evidence="5">
    <location>
        <position position="98"/>
    </location>
    <ligand>
        <name>substrate</name>
    </ligand>
</feature>
<feature type="binding site" evidence="5">
    <location>
        <position position="74"/>
    </location>
    <ligand>
        <name>substrate</name>
    </ligand>
</feature>
<comment type="similarity">
    <text evidence="1 3 7">Belongs to the Glu/Leu/Phe/Val dehydrogenases family.</text>
</comment>
<dbReference type="PANTHER" id="PTHR11606">
    <property type="entry name" value="GLUTAMATE DEHYDROGENASE"/>
    <property type="match status" value="1"/>
</dbReference>
<dbReference type="SUPFAM" id="SSF53223">
    <property type="entry name" value="Aminoacid dehydrogenase-like, N-terminal domain"/>
    <property type="match status" value="1"/>
</dbReference>
<dbReference type="InterPro" id="IPR033524">
    <property type="entry name" value="Glu/Leu/Phe/Val_DH_AS"/>
</dbReference>
<sequence length="436" mass="48371">MARTHSVKHLDNILVRLNKAGKILNLPDWLMETLCSFKLVWQSGLEVKMDDGKLRRFEACRVWHRSPFVDQPHKGGDRWHPNVSVEVMKPHSMEMSWKIWLAGIEMGGAKGGIAVDPETLSLGEQKRLTEASVDERDERNILGPRRDVPAPDVGTNSQIMHWVRQRYAHRHRVREDGPFAGVVTGKPVGYGFDGIEGRTEATGFGVMHVLDRVMSEHWMPYPRISTPRLAVMGFGNVGSHIVQRAAQRQYPVIAVSDKNGGVYASGGLDLQQLFAYYKENRTFSDFKGGDRITNDELLVLQDIDVLFPAALEHVLTKANAARVGAKIIGEGANSPTTFEADKIFEDRGIIVIPDICANAGGVIVSFFEWARNMNVRDERVPCGEKDAVLSAMEAIMSKSTAEMCANAEKYKTSLRNAALVTALGRVAPLFVAKHTA</sequence>
<dbReference type="PANTHER" id="PTHR11606:SF13">
    <property type="entry name" value="GLUTAMATE DEHYDROGENASE 1, MITOCHONDRIAL"/>
    <property type="match status" value="1"/>
</dbReference>
<dbReference type="CDD" id="cd01076">
    <property type="entry name" value="NAD_bind_1_Glu_DH"/>
    <property type="match status" value="1"/>
</dbReference>
<dbReference type="Pfam" id="PF00208">
    <property type="entry name" value="ELFV_dehydrog"/>
    <property type="match status" value="1"/>
</dbReference>
<feature type="compositionally biased region" description="Basic and acidic residues" evidence="8">
    <location>
        <begin position="129"/>
        <end position="149"/>
    </location>
</feature>
<comment type="caution">
    <text evidence="10">The sequence shown here is derived from an EMBL/GenBank/DDBJ whole genome shotgun (WGS) entry which is preliminary data.</text>
</comment>
<dbReference type="EMBL" id="MHLP01000028">
    <property type="protein sequence ID" value="OGZ12056.1"/>
    <property type="molecule type" value="Genomic_DNA"/>
</dbReference>
<gene>
    <name evidence="10" type="ORF">A2942_00055</name>
</gene>
<keyword evidence="5" id="KW-0547">Nucleotide-binding</keyword>
<evidence type="ECO:0000256" key="1">
    <source>
        <dbReference type="ARBA" id="ARBA00006382"/>
    </source>
</evidence>
<evidence type="ECO:0000256" key="4">
    <source>
        <dbReference type="PIRSR" id="PIRSR000185-1"/>
    </source>
</evidence>
<feature type="domain" description="Glutamate/phenylalanine/leucine/valine/L-tryptophan dehydrogenase C-terminal" evidence="9">
    <location>
        <begin position="195"/>
        <end position="434"/>
    </location>
</feature>
<evidence type="ECO:0000313" key="11">
    <source>
        <dbReference type="Proteomes" id="UP000178534"/>
    </source>
</evidence>
<evidence type="ECO:0000256" key="3">
    <source>
        <dbReference type="PIRNR" id="PIRNR000185"/>
    </source>
</evidence>
<feature type="region of interest" description="Disordered" evidence="8">
    <location>
        <begin position="129"/>
        <end position="154"/>
    </location>
</feature>
<dbReference type="PIRSF" id="PIRSF000185">
    <property type="entry name" value="Glu_DH"/>
    <property type="match status" value="1"/>
</dbReference>
<evidence type="ECO:0000256" key="8">
    <source>
        <dbReference type="SAM" id="MobiDB-lite"/>
    </source>
</evidence>
<dbReference type="SMART" id="SM00839">
    <property type="entry name" value="ELFV_dehydrog"/>
    <property type="match status" value="1"/>
</dbReference>
<dbReference type="Pfam" id="PF02812">
    <property type="entry name" value="ELFV_dehydrog_N"/>
    <property type="match status" value="1"/>
</dbReference>
<dbReference type="GO" id="GO:0000166">
    <property type="term" value="F:nucleotide binding"/>
    <property type="evidence" value="ECO:0007669"/>
    <property type="project" value="UniProtKB-KW"/>
</dbReference>
<dbReference type="InterPro" id="IPR036291">
    <property type="entry name" value="NAD(P)-bd_dom_sf"/>
</dbReference>
<evidence type="ECO:0000256" key="2">
    <source>
        <dbReference type="ARBA" id="ARBA00023002"/>
    </source>
</evidence>
<accession>A0A1G2DEP9</accession>
<keyword evidence="5" id="KW-0520">NAD</keyword>
<dbReference type="PRINTS" id="PR00082">
    <property type="entry name" value="GLFDHDRGNASE"/>
</dbReference>
<dbReference type="GO" id="GO:0006538">
    <property type="term" value="P:L-glutamate catabolic process"/>
    <property type="evidence" value="ECO:0007669"/>
    <property type="project" value="TreeGrafter"/>
</dbReference>
<dbReference type="InterPro" id="IPR006095">
    <property type="entry name" value="Glu/Leu/Phe/Val/Trp_DH"/>
</dbReference>
<dbReference type="Gene3D" id="3.40.50.720">
    <property type="entry name" value="NAD(P)-binding Rossmann-like Domain"/>
    <property type="match status" value="1"/>
</dbReference>
<keyword evidence="2 3" id="KW-0560">Oxidoreductase</keyword>
<dbReference type="STRING" id="1798665.A2942_00055"/>
<dbReference type="InterPro" id="IPR006096">
    <property type="entry name" value="Glu/Leu/Phe/Val/Trp_DH_C"/>
</dbReference>
<feature type="binding site" evidence="5">
    <location>
        <position position="236"/>
    </location>
    <ligand>
        <name>NAD(+)</name>
        <dbReference type="ChEBI" id="CHEBI:57540"/>
    </ligand>
</feature>
<evidence type="ECO:0000256" key="5">
    <source>
        <dbReference type="PIRSR" id="PIRSR000185-2"/>
    </source>
</evidence>
<proteinExistence type="inferred from homology"/>
<dbReference type="InterPro" id="IPR014362">
    <property type="entry name" value="Glu_DH"/>
</dbReference>
<feature type="binding site" evidence="5">
    <location>
        <position position="365"/>
    </location>
    <ligand>
        <name>substrate</name>
    </ligand>
</feature>
<dbReference type="InterPro" id="IPR033922">
    <property type="entry name" value="NAD_bind_Glu_DH"/>
</dbReference>
<dbReference type="PROSITE" id="PS00074">
    <property type="entry name" value="GLFV_DEHYDROGENASE"/>
    <property type="match status" value="1"/>
</dbReference>
<evidence type="ECO:0000313" key="10">
    <source>
        <dbReference type="EMBL" id="OGZ12056.1"/>
    </source>
</evidence>
<dbReference type="InterPro" id="IPR046346">
    <property type="entry name" value="Aminoacid_DH-like_N_sf"/>
</dbReference>
<dbReference type="InterPro" id="IPR006097">
    <property type="entry name" value="Glu/Leu/Phe/Val/Trp_DH_dimer"/>
</dbReference>
<evidence type="ECO:0000256" key="7">
    <source>
        <dbReference type="RuleBase" id="RU004417"/>
    </source>
</evidence>
<dbReference type="SUPFAM" id="SSF51735">
    <property type="entry name" value="NAD(P)-binding Rossmann-fold domains"/>
    <property type="match status" value="1"/>
</dbReference>
<dbReference type="Proteomes" id="UP000178534">
    <property type="component" value="Unassembled WGS sequence"/>
</dbReference>
<name>A0A1G2DEP9_9BACT</name>
<feature type="binding site" evidence="5">
    <location>
        <position position="202"/>
    </location>
    <ligand>
        <name>NAD(+)</name>
        <dbReference type="ChEBI" id="CHEBI:57540"/>
    </ligand>
</feature>
<dbReference type="AlphaFoldDB" id="A0A1G2DEP9"/>
<evidence type="ECO:0000259" key="9">
    <source>
        <dbReference type="SMART" id="SM00839"/>
    </source>
</evidence>
<feature type="site" description="Important for catalysis" evidence="6">
    <location>
        <position position="152"/>
    </location>
</feature>
<feature type="active site" description="Proton donor" evidence="4">
    <location>
        <position position="110"/>
    </location>
</feature>
<reference evidence="10 11" key="1">
    <citation type="journal article" date="2016" name="Nat. Commun.">
        <title>Thousands of microbial genomes shed light on interconnected biogeochemical processes in an aquifer system.</title>
        <authorList>
            <person name="Anantharaman K."/>
            <person name="Brown C.T."/>
            <person name="Hug L.A."/>
            <person name="Sharon I."/>
            <person name="Castelle C.J."/>
            <person name="Probst A.J."/>
            <person name="Thomas B.C."/>
            <person name="Singh A."/>
            <person name="Wilkins M.J."/>
            <person name="Karaoz U."/>
            <person name="Brodie E.L."/>
            <person name="Williams K.H."/>
            <person name="Hubbard S.S."/>
            <person name="Banfield J.F."/>
        </authorList>
    </citation>
    <scope>NUCLEOTIDE SEQUENCE [LARGE SCALE GENOMIC DNA]</scope>
</reference>
<dbReference type="GO" id="GO:0004352">
    <property type="term" value="F:glutamate dehydrogenase (NAD+) activity"/>
    <property type="evidence" value="ECO:0007669"/>
    <property type="project" value="TreeGrafter"/>
</dbReference>
<organism evidence="10 11">
    <name type="scientific">Candidatus Lloydbacteria bacterium RIFCSPLOWO2_01_FULL_50_20</name>
    <dbReference type="NCBI Taxonomy" id="1798665"/>
    <lineage>
        <taxon>Bacteria</taxon>
        <taxon>Candidatus Lloydiibacteriota</taxon>
    </lineage>
</organism>
<evidence type="ECO:0000256" key="6">
    <source>
        <dbReference type="PIRSR" id="PIRSR000185-3"/>
    </source>
</evidence>
<dbReference type="Gene3D" id="3.40.50.10860">
    <property type="entry name" value="Leucine Dehydrogenase, chain A, domain 1"/>
    <property type="match status" value="1"/>
</dbReference>
<protein>
    <recommendedName>
        <fullName evidence="3">Glutamate dehydrogenase</fullName>
    </recommendedName>
</protein>